<dbReference type="Proteomes" id="UP000800041">
    <property type="component" value="Unassembled WGS sequence"/>
</dbReference>
<name>A0A6G1HH45_9PEZI</name>
<dbReference type="InterPro" id="IPR013083">
    <property type="entry name" value="Znf_RING/FYVE/PHD"/>
</dbReference>
<evidence type="ECO:0000256" key="2">
    <source>
        <dbReference type="ARBA" id="ARBA00022771"/>
    </source>
</evidence>
<feature type="compositionally biased region" description="Low complexity" evidence="5">
    <location>
        <begin position="516"/>
        <end position="536"/>
    </location>
</feature>
<keyword evidence="3" id="KW-0862">Zinc</keyword>
<proteinExistence type="predicted"/>
<sequence>MERPERRELMFCHLCENEWYRDEHGLACPQQGCGSDFTEIIEEDHDPRAEEDAPPSIEHMLRNNPHIWGPPADPDEGDISAVQYHTGSPFGGGGHSFTYTSTSPMPQNRNQSPFGTGMPRAGVDEGIASNFFHMITGLINGAGRNNQNPQPQNPMGNTTGGAGFSRMPPNAGPGDGGFRFHYHTNTFVHPHGPQPNADGGFNDMQNVFETLMQNMAPPPPGHPAFGQDQHAGHFADPFATPFGPPGGGGMPGGPFANLLSALINPTNAAHGDAVYTQEAFDRVVTQLMEQNQRSNAPPRATDEDIASIPRVKVNKSMLGDSGSATCGICIDDATIGDEVMKLPCGHWYHEDCIAPWLRQSDSCPVCRKDHNGNVTNHNSSNPNSSGGGDAANAPPNPTGMPSPHNLNPNAGGHFAFPGPFGGPAFAFPGSPTGQQQPQPPQQPPQGGFFGFTPGAPGGFPATGRYPGQGAAGSAFTGSQTYPRFQYQQPSSSSASPSPWPSAAGGMPGAFPGGAGAAEQGQGQSQGQQQDGALSQSTGVGSASGGPSQGIGERVRGMFRRASDRDRELQQQQQQDRDRERDGAA</sequence>
<feature type="compositionally biased region" description="Gly residues" evidence="5">
    <location>
        <begin position="505"/>
        <end position="515"/>
    </location>
</feature>
<feature type="compositionally biased region" description="Polar residues" evidence="5">
    <location>
        <begin position="475"/>
        <end position="488"/>
    </location>
</feature>
<accession>A0A6G1HH45</accession>
<evidence type="ECO:0000256" key="4">
    <source>
        <dbReference type="PROSITE-ProRule" id="PRU00175"/>
    </source>
</evidence>
<feature type="compositionally biased region" description="Low complexity" evidence="5">
    <location>
        <begin position="444"/>
        <end position="463"/>
    </location>
</feature>
<protein>
    <recommendedName>
        <fullName evidence="6">RING-type domain-containing protein</fullName>
    </recommendedName>
</protein>
<feature type="compositionally biased region" description="Basic and acidic residues" evidence="5">
    <location>
        <begin position="552"/>
        <end position="584"/>
    </location>
</feature>
<dbReference type="GO" id="GO:0006511">
    <property type="term" value="P:ubiquitin-dependent protein catabolic process"/>
    <property type="evidence" value="ECO:0007669"/>
    <property type="project" value="TreeGrafter"/>
</dbReference>
<evidence type="ECO:0000313" key="7">
    <source>
        <dbReference type="EMBL" id="KAF1992556.1"/>
    </source>
</evidence>
<evidence type="ECO:0000259" key="6">
    <source>
        <dbReference type="PROSITE" id="PS50089"/>
    </source>
</evidence>
<dbReference type="Pfam" id="PF13639">
    <property type="entry name" value="zf-RING_2"/>
    <property type="match status" value="1"/>
</dbReference>
<evidence type="ECO:0000313" key="8">
    <source>
        <dbReference type="Proteomes" id="UP000800041"/>
    </source>
</evidence>
<dbReference type="PROSITE" id="PS50089">
    <property type="entry name" value="ZF_RING_2"/>
    <property type="match status" value="1"/>
</dbReference>
<keyword evidence="2 4" id="KW-0863">Zinc-finger</keyword>
<dbReference type="GO" id="GO:0061630">
    <property type="term" value="F:ubiquitin protein ligase activity"/>
    <property type="evidence" value="ECO:0007669"/>
    <property type="project" value="TreeGrafter"/>
</dbReference>
<dbReference type="InterPro" id="IPR001841">
    <property type="entry name" value="Znf_RING"/>
</dbReference>
<feature type="region of interest" description="Disordered" evidence="5">
    <location>
        <begin position="143"/>
        <end position="174"/>
    </location>
</feature>
<dbReference type="EMBL" id="ML977137">
    <property type="protein sequence ID" value="KAF1992556.1"/>
    <property type="molecule type" value="Genomic_DNA"/>
</dbReference>
<dbReference type="SMART" id="SM00184">
    <property type="entry name" value="RING"/>
    <property type="match status" value="1"/>
</dbReference>
<keyword evidence="1" id="KW-0479">Metal-binding</keyword>
<dbReference type="GO" id="GO:0005634">
    <property type="term" value="C:nucleus"/>
    <property type="evidence" value="ECO:0007669"/>
    <property type="project" value="TreeGrafter"/>
</dbReference>
<dbReference type="GO" id="GO:0008270">
    <property type="term" value="F:zinc ion binding"/>
    <property type="evidence" value="ECO:0007669"/>
    <property type="project" value="UniProtKB-KW"/>
</dbReference>
<evidence type="ECO:0000256" key="5">
    <source>
        <dbReference type="SAM" id="MobiDB-lite"/>
    </source>
</evidence>
<dbReference type="Gene3D" id="3.30.40.10">
    <property type="entry name" value="Zinc/RING finger domain, C3HC4 (zinc finger)"/>
    <property type="match status" value="1"/>
</dbReference>
<reference evidence="7" key="1">
    <citation type="journal article" date="2020" name="Stud. Mycol.">
        <title>101 Dothideomycetes genomes: a test case for predicting lifestyles and emergence of pathogens.</title>
        <authorList>
            <person name="Haridas S."/>
            <person name="Albert R."/>
            <person name="Binder M."/>
            <person name="Bloem J."/>
            <person name="Labutti K."/>
            <person name="Salamov A."/>
            <person name="Andreopoulos B."/>
            <person name="Baker S."/>
            <person name="Barry K."/>
            <person name="Bills G."/>
            <person name="Bluhm B."/>
            <person name="Cannon C."/>
            <person name="Castanera R."/>
            <person name="Culley D."/>
            <person name="Daum C."/>
            <person name="Ezra D."/>
            <person name="Gonzalez J."/>
            <person name="Henrissat B."/>
            <person name="Kuo A."/>
            <person name="Liang C."/>
            <person name="Lipzen A."/>
            <person name="Lutzoni F."/>
            <person name="Magnuson J."/>
            <person name="Mondo S."/>
            <person name="Nolan M."/>
            <person name="Ohm R."/>
            <person name="Pangilinan J."/>
            <person name="Park H.-J."/>
            <person name="Ramirez L."/>
            <person name="Alfaro M."/>
            <person name="Sun H."/>
            <person name="Tritt A."/>
            <person name="Yoshinaga Y."/>
            <person name="Zwiers L.-H."/>
            <person name="Turgeon B."/>
            <person name="Goodwin S."/>
            <person name="Spatafora J."/>
            <person name="Crous P."/>
            <person name="Grigoriev I."/>
        </authorList>
    </citation>
    <scope>NUCLEOTIDE SEQUENCE</scope>
    <source>
        <strain evidence="7">CBS 113979</strain>
    </source>
</reference>
<feature type="compositionally biased region" description="Low complexity" evidence="5">
    <location>
        <begin position="145"/>
        <end position="154"/>
    </location>
</feature>
<feature type="region of interest" description="Disordered" evidence="5">
    <location>
        <begin position="289"/>
        <end position="308"/>
    </location>
</feature>
<dbReference type="PANTHER" id="PTHR45931">
    <property type="entry name" value="SI:CH211-59O9.10"/>
    <property type="match status" value="1"/>
</dbReference>
<evidence type="ECO:0000256" key="3">
    <source>
        <dbReference type="ARBA" id="ARBA00022833"/>
    </source>
</evidence>
<dbReference type="SUPFAM" id="SSF57850">
    <property type="entry name" value="RING/U-box"/>
    <property type="match status" value="1"/>
</dbReference>
<keyword evidence="8" id="KW-1185">Reference proteome</keyword>
<feature type="region of interest" description="Disordered" evidence="5">
    <location>
        <begin position="374"/>
        <end position="584"/>
    </location>
</feature>
<dbReference type="PANTHER" id="PTHR45931:SF3">
    <property type="entry name" value="RING ZINC FINGER-CONTAINING PROTEIN"/>
    <property type="match status" value="1"/>
</dbReference>
<feature type="compositionally biased region" description="Low complexity" evidence="5">
    <location>
        <begin position="374"/>
        <end position="384"/>
    </location>
</feature>
<dbReference type="OrthoDB" id="8062037at2759"/>
<gene>
    <name evidence="7" type="ORF">K402DRAFT_388203</name>
</gene>
<feature type="compositionally biased region" description="Low complexity" evidence="5">
    <location>
        <begin position="489"/>
        <end position="504"/>
    </location>
</feature>
<dbReference type="AlphaFoldDB" id="A0A6G1HH45"/>
<feature type="domain" description="RING-type" evidence="6">
    <location>
        <begin position="326"/>
        <end position="367"/>
    </location>
</feature>
<dbReference type="InterPro" id="IPR051834">
    <property type="entry name" value="RING_finger_E3_ligase"/>
</dbReference>
<organism evidence="7 8">
    <name type="scientific">Aulographum hederae CBS 113979</name>
    <dbReference type="NCBI Taxonomy" id="1176131"/>
    <lineage>
        <taxon>Eukaryota</taxon>
        <taxon>Fungi</taxon>
        <taxon>Dikarya</taxon>
        <taxon>Ascomycota</taxon>
        <taxon>Pezizomycotina</taxon>
        <taxon>Dothideomycetes</taxon>
        <taxon>Pleosporomycetidae</taxon>
        <taxon>Aulographales</taxon>
        <taxon>Aulographaceae</taxon>
    </lineage>
</organism>
<evidence type="ECO:0000256" key="1">
    <source>
        <dbReference type="ARBA" id="ARBA00022723"/>
    </source>
</evidence>
<feature type="compositionally biased region" description="Low complexity" evidence="5">
    <location>
        <begin position="410"/>
        <end position="436"/>
    </location>
</feature>
<dbReference type="CDD" id="cd16454">
    <property type="entry name" value="RING-H2_PA-TM-RING"/>
    <property type="match status" value="1"/>
</dbReference>